<comment type="caution">
    <text evidence="17">The sequence shown here is derived from an EMBL/GenBank/DDBJ whole genome shotgun (WGS) entry which is preliminary data.</text>
</comment>
<comment type="subcellular location">
    <subcellularLocation>
        <location evidence="2">Endoplasmic reticulum membrane</location>
        <topology evidence="2">Multi-pass membrane protein</topology>
    </subcellularLocation>
</comment>
<dbReference type="Pfam" id="PF04116">
    <property type="entry name" value="FA_hydroxylase"/>
    <property type="match status" value="1"/>
</dbReference>
<reference evidence="17" key="2">
    <citation type="journal article" date="2023" name="BMC Genomics">
        <title>Pest status, molecular evolution, and epigenetic factors derived from the genome assembly of Frankliniella fusca, a thysanopteran phytovirus vector.</title>
        <authorList>
            <person name="Catto M.A."/>
            <person name="Labadie P.E."/>
            <person name="Jacobson A.L."/>
            <person name="Kennedy G.G."/>
            <person name="Srinivasan R."/>
            <person name="Hunt B.G."/>
        </authorList>
    </citation>
    <scope>NUCLEOTIDE SEQUENCE</scope>
    <source>
        <strain evidence="17">PL_HMW_Pooled</strain>
    </source>
</reference>
<evidence type="ECO:0000259" key="15">
    <source>
        <dbReference type="Pfam" id="PF04116"/>
    </source>
</evidence>
<keyword evidence="18" id="KW-1185">Reference proteome</keyword>
<accession>A0AAE1HTI7</accession>
<dbReference type="EC" id="1.14.16.5" evidence="11"/>
<evidence type="ECO:0000256" key="6">
    <source>
        <dbReference type="ARBA" id="ARBA00023002"/>
    </source>
</evidence>
<keyword evidence="17" id="KW-0503">Monooxygenase</keyword>
<dbReference type="GO" id="GO:0008610">
    <property type="term" value="P:lipid biosynthetic process"/>
    <property type="evidence" value="ECO:0007669"/>
    <property type="project" value="InterPro"/>
</dbReference>
<feature type="transmembrane region" description="Helical" evidence="14">
    <location>
        <begin position="368"/>
        <end position="388"/>
    </location>
</feature>
<evidence type="ECO:0000259" key="16">
    <source>
        <dbReference type="Pfam" id="PF24858"/>
    </source>
</evidence>
<protein>
    <recommendedName>
        <fullName evidence="12">Alkylglycerol monooxygenase</fullName>
        <ecNumber evidence="11">1.14.16.5</ecNumber>
    </recommendedName>
</protein>
<dbReference type="InterPro" id="IPR051689">
    <property type="entry name" value="Sterol_desaturase/TMEM195"/>
</dbReference>
<reference evidence="17" key="1">
    <citation type="submission" date="2021-07" db="EMBL/GenBank/DDBJ databases">
        <authorList>
            <person name="Catto M.A."/>
            <person name="Jacobson A."/>
            <person name="Kennedy G."/>
            <person name="Labadie P."/>
            <person name="Hunt B.G."/>
            <person name="Srinivasan R."/>
        </authorList>
    </citation>
    <scope>NUCLEOTIDE SEQUENCE</scope>
    <source>
        <strain evidence="17">PL_HMW_Pooled</strain>
        <tissue evidence="17">Head</tissue>
    </source>
</reference>
<keyword evidence="7" id="KW-0408">Iron</keyword>
<dbReference type="PANTHER" id="PTHR21624:SF1">
    <property type="entry name" value="ALKYLGLYCEROL MONOOXYGENASE"/>
    <property type="match status" value="1"/>
</dbReference>
<gene>
    <name evidence="17" type="ORF">KUF71_014707</name>
</gene>
<keyword evidence="9 14" id="KW-0472">Membrane</keyword>
<evidence type="ECO:0000256" key="9">
    <source>
        <dbReference type="ARBA" id="ARBA00023136"/>
    </source>
</evidence>
<evidence type="ECO:0000256" key="14">
    <source>
        <dbReference type="SAM" id="Phobius"/>
    </source>
</evidence>
<evidence type="ECO:0000256" key="10">
    <source>
        <dbReference type="ARBA" id="ARBA00038190"/>
    </source>
</evidence>
<dbReference type="GO" id="GO:0005506">
    <property type="term" value="F:iron ion binding"/>
    <property type="evidence" value="ECO:0007669"/>
    <property type="project" value="InterPro"/>
</dbReference>
<evidence type="ECO:0000256" key="12">
    <source>
        <dbReference type="ARBA" id="ARBA00040992"/>
    </source>
</evidence>
<evidence type="ECO:0000256" key="13">
    <source>
        <dbReference type="ARBA" id="ARBA00047556"/>
    </source>
</evidence>
<evidence type="ECO:0000256" key="4">
    <source>
        <dbReference type="ARBA" id="ARBA00022824"/>
    </source>
</evidence>
<keyword evidence="8" id="KW-0443">Lipid metabolism</keyword>
<keyword evidence="6" id="KW-0560">Oxidoreductase</keyword>
<feature type="domain" description="Fatty acid hydroxylase" evidence="15">
    <location>
        <begin position="154"/>
        <end position="285"/>
    </location>
</feature>
<dbReference type="InterPro" id="IPR056853">
    <property type="entry name" value="AGMP_C"/>
</dbReference>
<dbReference type="GO" id="GO:0050479">
    <property type="term" value="F:glyceryl-ether monooxygenase activity"/>
    <property type="evidence" value="ECO:0007669"/>
    <property type="project" value="UniProtKB-EC"/>
</dbReference>
<evidence type="ECO:0000256" key="3">
    <source>
        <dbReference type="ARBA" id="ARBA00022692"/>
    </source>
</evidence>
<comment type="cofactor">
    <cofactor evidence="1">
        <name>Fe cation</name>
        <dbReference type="ChEBI" id="CHEBI:24875"/>
    </cofactor>
</comment>
<evidence type="ECO:0000256" key="11">
    <source>
        <dbReference type="ARBA" id="ARBA00039026"/>
    </source>
</evidence>
<dbReference type="InterPro" id="IPR006694">
    <property type="entry name" value="Fatty_acid_hydroxylase"/>
</dbReference>
<dbReference type="PANTHER" id="PTHR21624">
    <property type="entry name" value="STEROL DESATURASE-RELATED PROTEIN"/>
    <property type="match status" value="1"/>
</dbReference>
<dbReference type="GO" id="GO:0006643">
    <property type="term" value="P:membrane lipid metabolic process"/>
    <property type="evidence" value="ECO:0007669"/>
    <property type="project" value="TreeGrafter"/>
</dbReference>
<keyword evidence="4" id="KW-0256">Endoplasmic reticulum</keyword>
<dbReference type="Proteomes" id="UP001219518">
    <property type="component" value="Unassembled WGS sequence"/>
</dbReference>
<evidence type="ECO:0000256" key="8">
    <source>
        <dbReference type="ARBA" id="ARBA00023098"/>
    </source>
</evidence>
<feature type="domain" description="Alkylglycerol monooxygenase C-terminal" evidence="16">
    <location>
        <begin position="372"/>
        <end position="439"/>
    </location>
</feature>
<dbReference type="EMBL" id="JAHWGI010001262">
    <property type="protein sequence ID" value="KAK3926490.1"/>
    <property type="molecule type" value="Genomic_DNA"/>
</dbReference>
<comment type="similarity">
    <text evidence="10">Belongs to the sterol desaturase family. TMEM195 subfamily.</text>
</comment>
<comment type="catalytic activity">
    <reaction evidence="13">
        <text>1-O-(1,2-saturated-alkyl)-sn-glycerol + (6R)-L-erythro-5,6,7,8-tetrahydrobiopterin + O2 = a 1-(1-hydroxyalkyl)-sn-glycerol + (6R)-L-erythro-6,7-dihydrobiopterin + H2O</text>
        <dbReference type="Rhea" id="RHEA:36255"/>
        <dbReference type="ChEBI" id="CHEBI:15377"/>
        <dbReference type="ChEBI" id="CHEBI:15379"/>
        <dbReference type="ChEBI" id="CHEBI:43120"/>
        <dbReference type="ChEBI" id="CHEBI:59560"/>
        <dbReference type="ChEBI" id="CHEBI:73418"/>
        <dbReference type="ChEBI" id="CHEBI:83957"/>
        <dbReference type="EC" id="1.14.16.5"/>
    </reaction>
</comment>
<feature type="transmembrane region" description="Helical" evidence="14">
    <location>
        <begin position="455"/>
        <end position="476"/>
    </location>
</feature>
<evidence type="ECO:0000256" key="1">
    <source>
        <dbReference type="ARBA" id="ARBA00001962"/>
    </source>
</evidence>
<evidence type="ECO:0000313" key="18">
    <source>
        <dbReference type="Proteomes" id="UP001219518"/>
    </source>
</evidence>
<evidence type="ECO:0000256" key="7">
    <source>
        <dbReference type="ARBA" id="ARBA00023004"/>
    </source>
</evidence>
<evidence type="ECO:0000256" key="5">
    <source>
        <dbReference type="ARBA" id="ARBA00022989"/>
    </source>
</evidence>
<dbReference type="Pfam" id="PF24858">
    <property type="entry name" value="AGMP_C"/>
    <property type="match status" value="1"/>
</dbReference>
<name>A0AAE1HTI7_9NEOP</name>
<proteinExistence type="inferred from homology"/>
<evidence type="ECO:0000313" key="17">
    <source>
        <dbReference type="EMBL" id="KAK3926490.1"/>
    </source>
</evidence>
<dbReference type="GO" id="GO:0005789">
    <property type="term" value="C:endoplasmic reticulum membrane"/>
    <property type="evidence" value="ECO:0007669"/>
    <property type="project" value="UniProtKB-SubCell"/>
</dbReference>
<evidence type="ECO:0000256" key="2">
    <source>
        <dbReference type="ARBA" id="ARBA00004477"/>
    </source>
</evidence>
<organism evidence="17 18">
    <name type="scientific">Frankliniella fusca</name>
    <dbReference type="NCBI Taxonomy" id="407009"/>
    <lineage>
        <taxon>Eukaryota</taxon>
        <taxon>Metazoa</taxon>
        <taxon>Ecdysozoa</taxon>
        <taxon>Arthropoda</taxon>
        <taxon>Hexapoda</taxon>
        <taxon>Insecta</taxon>
        <taxon>Pterygota</taxon>
        <taxon>Neoptera</taxon>
        <taxon>Paraneoptera</taxon>
        <taxon>Thysanoptera</taxon>
        <taxon>Terebrantia</taxon>
        <taxon>Thripoidea</taxon>
        <taxon>Thripidae</taxon>
        <taxon>Frankliniella</taxon>
    </lineage>
</organism>
<dbReference type="AlphaFoldDB" id="A0AAE1HTI7"/>
<keyword evidence="5 14" id="KW-1133">Transmembrane helix</keyword>
<keyword evidence="3 14" id="KW-0812">Transmembrane</keyword>
<sequence length="486" mass="55711">MIVVSRARELQQVETPWHGHLSSAVTMANATVLPLPLPRHAIGGALAVPLEGLGRMFYMVEPEQSMYKTPEEVPFYFRQAWPYFLAFIILENLVLWLEHKPLARLNDSLTSISHGIFQECGRLVFRGAEHWMYIYIYENFRLADLPWDSALTWYLALVGVDFCYYWVHRASHEVHILWAQHQVHHSSEDYNLAVGLRQSLLQGWCGFVFYLPMALVVPPAHFLTHQQFNLLYQFWIHTETIQTLGPLEWVFNTPKHHRVHHGSNLYCLDKNYGGFLIVWDRLFGTFAEERPKEETVYGLVFNQPSFNPFYLQIFYNKNVINKARAMNGWKNKVSAVIKGPSWLPGRPWTGAEEDKIDVKPRDKYDVRLPLWVNVYLSAHFLLVVLGFQELALRYMSMSPLVVLGFVTYILASLTTIGMMFDGRPGVCLLELVRCAVFVTAAPRACGLLAGAPCALLVPGLQLAFGLSGLFWTLQALRVLQIKIKAK</sequence>
<feature type="transmembrane region" description="Helical" evidence="14">
    <location>
        <begin position="400"/>
        <end position="420"/>
    </location>
</feature>